<proteinExistence type="predicted"/>
<feature type="compositionally biased region" description="Basic residues" evidence="1">
    <location>
        <begin position="168"/>
        <end position="178"/>
    </location>
</feature>
<protein>
    <submittedName>
        <fullName evidence="2">Uncharacterized protein</fullName>
    </submittedName>
</protein>
<dbReference type="EMBL" id="LGSR01000013">
    <property type="protein sequence ID" value="KOS21070.1"/>
    <property type="molecule type" value="Genomic_DNA"/>
</dbReference>
<comment type="caution">
    <text evidence="2">The sequence shown here is derived from an EMBL/GenBank/DDBJ whole genome shotgun (WGS) entry which is preliminary data.</text>
</comment>
<organism evidence="2 3">
    <name type="scientific">Escovopsis weberi</name>
    <dbReference type="NCBI Taxonomy" id="150374"/>
    <lineage>
        <taxon>Eukaryota</taxon>
        <taxon>Fungi</taxon>
        <taxon>Dikarya</taxon>
        <taxon>Ascomycota</taxon>
        <taxon>Pezizomycotina</taxon>
        <taxon>Sordariomycetes</taxon>
        <taxon>Hypocreomycetidae</taxon>
        <taxon>Hypocreales</taxon>
        <taxon>Hypocreaceae</taxon>
        <taxon>Escovopsis</taxon>
    </lineage>
</organism>
<evidence type="ECO:0000256" key="1">
    <source>
        <dbReference type="SAM" id="MobiDB-lite"/>
    </source>
</evidence>
<sequence>MAHLLDPEYVNDRLKLMLLGLADANEGGTNHTNDGRVKNPVPSKLKGMADNRNGNFGVMHIDISSSQAAFRNAAAKRLLGLSPHETKMEQARLLTLLRSLHPLVVVDQLCKALAYFGGVPNAPPPNHSHFPESAKNNGQGSLFISWVAEIFPHIDGSPGDPAGDRKGAKARKLARTKV</sequence>
<dbReference type="AlphaFoldDB" id="A0A0M8N6M3"/>
<dbReference type="STRING" id="150374.A0A0M8N6M3"/>
<keyword evidence="3" id="KW-1185">Reference proteome</keyword>
<name>A0A0M8N6M3_ESCWE</name>
<accession>A0A0M8N6M3</accession>
<evidence type="ECO:0000313" key="2">
    <source>
        <dbReference type="EMBL" id="KOS21070.1"/>
    </source>
</evidence>
<reference evidence="2 3" key="1">
    <citation type="submission" date="2015-07" db="EMBL/GenBank/DDBJ databases">
        <title>The genome of the fungus Escovopsis weberi, a specialized disease agent of ant agriculture.</title>
        <authorList>
            <person name="de Man T.J."/>
            <person name="Stajich J.E."/>
            <person name="Kubicek C.P."/>
            <person name="Chenthamara K."/>
            <person name="Atanasova L."/>
            <person name="Druzhinina I.S."/>
            <person name="Birnbaum S."/>
            <person name="Barribeau S.M."/>
            <person name="Teiling C."/>
            <person name="Suen G."/>
            <person name="Currie C."/>
            <person name="Gerardo N.M."/>
        </authorList>
    </citation>
    <scope>NUCLEOTIDE SEQUENCE [LARGE SCALE GENOMIC DNA]</scope>
</reference>
<feature type="region of interest" description="Disordered" evidence="1">
    <location>
        <begin position="157"/>
        <end position="178"/>
    </location>
</feature>
<evidence type="ECO:0000313" key="3">
    <source>
        <dbReference type="Proteomes" id="UP000053831"/>
    </source>
</evidence>
<dbReference type="OrthoDB" id="5243398at2759"/>
<gene>
    <name evidence="2" type="ORF">ESCO_004285</name>
</gene>
<dbReference type="Proteomes" id="UP000053831">
    <property type="component" value="Unassembled WGS sequence"/>
</dbReference>